<dbReference type="PANTHER" id="PTHR11662:SF280">
    <property type="entry name" value="FI21844P1-RELATED"/>
    <property type="match status" value="1"/>
</dbReference>
<accession>A0A9P0CK39</accession>
<evidence type="ECO:0000256" key="4">
    <source>
        <dbReference type="ARBA" id="ARBA00022692"/>
    </source>
</evidence>
<organism evidence="14 15">
    <name type="scientific">Psylliodes chrysocephalus</name>
    <dbReference type="NCBI Taxonomy" id="3402493"/>
    <lineage>
        <taxon>Eukaryota</taxon>
        <taxon>Metazoa</taxon>
        <taxon>Ecdysozoa</taxon>
        <taxon>Arthropoda</taxon>
        <taxon>Hexapoda</taxon>
        <taxon>Insecta</taxon>
        <taxon>Pterygota</taxon>
        <taxon>Neoptera</taxon>
        <taxon>Endopterygota</taxon>
        <taxon>Coleoptera</taxon>
        <taxon>Polyphaga</taxon>
        <taxon>Cucujiformia</taxon>
        <taxon>Chrysomeloidea</taxon>
        <taxon>Chrysomelidae</taxon>
        <taxon>Galerucinae</taxon>
        <taxon>Alticini</taxon>
        <taxon>Psylliodes</taxon>
    </lineage>
</organism>
<feature type="transmembrane region" description="Helical" evidence="12">
    <location>
        <begin position="69"/>
        <end position="91"/>
    </location>
</feature>
<keyword evidence="15" id="KW-1185">Reference proteome</keyword>
<evidence type="ECO:0000256" key="5">
    <source>
        <dbReference type="ARBA" id="ARBA00022847"/>
    </source>
</evidence>
<dbReference type="GO" id="GO:0006814">
    <property type="term" value="P:sodium ion transport"/>
    <property type="evidence" value="ECO:0007669"/>
    <property type="project" value="UniProtKB-KW"/>
</dbReference>
<evidence type="ECO:0000259" key="13">
    <source>
        <dbReference type="PROSITE" id="PS50850"/>
    </source>
</evidence>
<evidence type="ECO:0000256" key="7">
    <source>
        <dbReference type="ARBA" id="ARBA00023053"/>
    </source>
</evidence>
<evidence type="ECO:0000256" key="12">
    <source>
        <dbReference type="SAM" id="Phobius"/>
    </source>
</evidence>
<gene>
    <name evidence="14" type="ORF">PSYICH_LOCUS1644</name>
</gene>
<comment type="subcellular location">
    <subcellularLocation>
        <location evidence="1">Membrane</location>
        <topology evidence="1">Multi-pass membrane protein</topology>
    </subcellularLocation>
</comment>
<dbReference type="Proteomes" id="UP001153636">
    <property type="component" value="Chromosome 10"/>
</dbReference>
<feature type="transmembrane region" description="Helical" evidence="12">
    <location>
        <begin position="431"/>
        <end position="452"/>
    </location>
</feature>
<evidence type="ECO:0000256" key="6">
    <source>
        <dbReference type="ARBA" id="ARBA00022989"/>
    </source>
</evidence>
<dbReference type="FunFam" id="1.20.1250.20:FF:000003">
    <property type="entry name" value="Solute carrier family 17 member 3"/>
    <property type="match status" value="1"/>
</dbReference>
<evidence type="ECO:0000256" key="9">
    <source>
        <dbReference type="ARBA" id="ARBA00023201"/>
    </source>
</evidence>
<keyword evidence="7" id="KW-0915">Sodium</keyword>
<feature type="transmembrane region" description="Helical" evidence="12">
    <location>
        <begin position="464"/>
        <end position="482"/>
    </location>
</feature>
<feature type="transmembrane region" description="Helical" evidence="12">
    <location>
        <begin position="229"/>
        <end position="250"/>
    </location>
</feature>
<protein>
    <recommendedName>
        <fullName evidence="11">Putative inorganic phosphate cotransporter</fullName>
    </recommendedName>
</protein>
<evidence type="ECO:0000256" key="11">
    <source>
        <dbReference type="ARBA" id="ARBA00068450"/>
    </source>
</evidence>
<dbReference type="InterPro" id="IPR050382">
    <property type="entry name" value="MFS_Na/Anion_cotransporter"/>
</dbReference>
<feature type="transmembrane region" description="Helical" evidence="12">
    <location>
        <begin position="368"/>
        <end position="385"/>
    </location>
</feature>
<feature type="domain" description="Major facilitator superfamily (MFS) profile" evidence="13">
    <location>
        <begin position="70"/>
        <end position="487"/>
    </location>
</feature>
<feature type="transmembrane region" description="Helical" evidence="12">
    <location>
        <begin position="200"/>
        <end position="223"/>
    </location>
</feature>
<evidence type="ECO:0000256" key="1">
    <source>
        <dbReference type="ARBA" id="ARBA00004141"/>
    </source>
</evidence>
<feature type="transmembrane region" description="Helical" evidence="12">
    <location>
        <begin position="292"/>
        <end position="312"/>
    </location>
</feature>
<evidence type="ECO:0000256" key="8">
    <source>
        <dbReference type="ARBA" id="ARBA00023136"/>
    </source>
</evidence>
<keyword evidence="6 12" id="KW-1133">Transmembrane helix</keyword>
<dbReference type="AlphaFoldDB" id="A0A9P0CK39"/>
<dbReference type="Gene3D" id="1.20.1250.20">
    <property type="entry name" value="MFS general substrate transporter like domains"/>
    <property type="match status" value="2"/>
</dbReference>
<keyword evidence="5" id="KW-0769">Symport</keyword>
<keyword evidence="9" id="KW-0406">Ion transport</keyword>
<evidence type="ECO:0000256" key="2">
    <source>
        <dbReference type="ARBA" id="ARBA00008586"/>
    </source>
</evidence>
<evidence type="ECO:0000313" key="14">
    <source>
        <dbReference type="EMBL" id="CAH1100082.1"/>
    </source>
</evidence>
<dbReference type="EMBL" id="OV651822">
    <property type="protein sequence ID" value="CAH1100082.1"/>
    <property type="molecule type" value="Genomic_DNA"/>
</dbReference>
<dbReference type="OrthoDB" id="2985014at2759"/>
<dbReference type="PANTHER" id="PTHR11662">
    <property type="entry name" value="SOLUTE CARRIER FAMILY 17"/>
    <property type="match status" value="1"/>
</dbReference>
<dbReference type="PROSITE" id="PS50850">
    <property type="entry name" value="MFS"/>
    <property type="match status" value="1"/>
</dbReference>
<feature type="transmembrane region" description="Helical" evidence="12">
    <location>
        <begin position="138"/>
        <end position="158"/>
    </location>
</feature>
<name>A0A9P0CK39_9CUCU</name>
<evidence type="ECO:0000313" key="15">
    <source>
        <dbReference type="Proteomes" id="UP001153636"/>
    </source>
</evidence>
<keyword evidence="9" id="KW-0739">Sodium transport</keyword>
<dbReference type="GO" id="GO:0015293">
    <property type="term" value="F:symporter activity"/>
    <property type="evidence" value="ECO:0007669"/>
    <property type="project" value="UniProtKB-KW"/>
</dbReference>
<dbReference type="Pfam" id="PF07690">
    <property type="entry name" value="MFS_1"/>
    <property type="match status" value="1"/>
</dbReference>
<dbReference type="FunFam" id="1.20.1250.20:FF:000144">
    <property type="entry name" value="Picot, isoform B"/>
    <property type="match status" value="1"/>
</dbReference>
<sequence length="505" mass="55934">MGGSNLRCSPTRGSSTLTGEVVSFEPLRKDSKVDKQDEELELKFIEQEGTVIVDTGPKIGKRHIEVMSIFFMVLLNQCMRQHLSLTIVAMTDPNVNENKDIPTFDWKNKNVILSSFFWGYVGPQIITGWLVTRYGHKWFVTGSTAVCALAAFLTPVVAEQLGSTSVIIVRVAQGLCQSFLVPSISGFISRWVPITERGRSGAFILSGTSLATVISMPIAGAIAGSSYGWPMIFYFFGLLAIIWCVYYMIFGANCPRAHKSITQEERAFIVKTVINPNTKQQKTPWGKIFTSLPFWACTYAFTCNVLVMWILLTQIPTYMSKIMKFDIKNNGLLTSLIYLTQWTVSLVISTLSDYLTNKNYISITTARKLFTGIGMGLPCIFLLFLSNCNAEHSTKGVILLISAVGSAGCNWCACFINNIDLAPNHAGVMQGFINGFSHIFALLAPLIVQFMVNDEQNPEEWKKVFYLSSAVALSGAVFFGLLGSGEEQSWNSTEDVEDPEEPSKK</sequence>
<feature type="transmembrane region" description="Helical" evidence="12">
    <location>
        <begin position="164"/>
        <end position="188"/>
    </location>
</feature>
<comment type="similarity">
    <text evidence="2">Belongs to the major facilitator superfamily. Sodium/anion cotransporter family.</text>
</comment>
<feature type="transmembrane region" description="Helical" evidence="12">
    <location>
        <begin position="397"/>
        <end position="419"/>
    </location>
</feature>
<dbReference type="InterPro" id="IPR011701">
    <property type="entry name" value="MFS"/>
</dbReference>
<dbReference type="GO" id="GO:0006820">
    <property type="term" value="P:monoatomic anion transport"/>
    <property type="evidence" value="ECO:0007669"/>
    <property type="project" value="TreeGrafter"/>
</dbReference>
<dbReference type="InterPro" id="IPR036259">
    <property type="entry name" value="MFS_trans_sf"/>
</dbReference>
<feature type="transmembrane region" description="Helical" evidence="12">
    <location>
        <begin position="111"/>
        <end position="131"/>
    </location>
</feature>
<dbReference type="GO" id="GO:0016020">
    <property type="term" value="C:membrane"/>
    <property type="evidence" value="ECO:0007669"/>
    <property type="project" value="UniProtKB-SubCell"/>
</dbReference>
<reference evidence="14" key="1">
    <citation type="submission" date="2022-01" db="EMBL/GenBank/DDBJ databases">
        <authorList>
            <person name="King R."/>
        </authorList>
    </citation>
    <scope>NUCLEOTIDE SEQUENCE</scope>
</reference>
<comment type="function">
    <text evidence="10">May be an inorganic phosphate cotransporter.</text>
</comment>
<evidence type="ECO:0000256" key="3">
    <source>
        <dbReference type="ARBA" id="ARBA00022448"/>
    </source>
</evidence>
<proteinExistence type="inferred from homology"/>
<dbReference type="SUPFAM" id="SSF103473">
    <property type="entry name" value="MFS general substrate transporter"/>
    <property type="match status" value="1"/>
</dbReference>
<evidence type="ECO:0000256" key="10">
    <source>
        <dbReference type="ARBA" id="ARBA00054632"/>
    </source>
</evidence>
<keyword evidence="8 12" id="KW-0472">Membrane</keyword>
<dbReference type="InterPro" id="IPR020846">
    <property type="entry name" value="MFS_dom"/>
</dbReference>
<keyword evidence="3" id="KW-0813">Transport</keyword>
<keyword evidence="4 12" id="KW-0812">Transmembrane</keyword>